<keyword evidence="2" id="KW-0997">Cell inner membrane</keyword>
<dbReference type="Gene3D" id="1.10.287.950">
    <property type="entry name" value="Methyl-accepting chemotaxis protein"/>
    <property type="match status" value="1"/>
</dbReference>
<feature type="domain" description="T-SNARE coiled-coil homology" evidence="8">
    <location>
        <begin position="164"/>
        <end position="226"/>
    </location>
</feature>
<organism evidence="9 10">
    <name type="scientific">Hippea maritima (strain ATCC 700847 / DSM 10411 / MH2)</name>
    <dbReference type="NCBI Taxonomy" id="760142"/>
    <lineage>
        <taxon>Bacteria</taxon>
        <taxon>Pseudomonadati</taxon>
        <taxon>Campylobacterota</taxon>
        <taxon>Desulfurellia</taxon>
        <taxon>Desulfurellales</taxon>
        <taxon>Hippeaceae</taxon>
        <taxon>Hippea</taxon>
    </lineage>
</organism>
<dbReference type="EMBL" id="CP002606">
    <property type="protein sequence ID" value="AEA34233.1"/>
    <property type="molecule type" value="Genomic_DNA"/>
</dbReference>
<evidence type="ECO:0000313" key="9">
    <source>
        <dbReference type="EMBL" id="AEA34233.1"/>
    </source>
</evidence>
<dbReference type="GO" id="GO:0004888">
    <property type="term" value="F:transmembrane signaling receptor activity"/>
    <property type="evidence" value="ECO:0007669"/>
    <property type="project" value="InterPro"/>
</dbReference>
<dbReference type="AlphaFoldDB" id="F2LXB9"/>
<dbReference type="InterPro" id="IPR004089">
    <property type="entry name" value="MCPsignal_dom"/>
</dbReference>
<reference evidence="10" key="2">
    <citation type="submission" date="2011-03" db="EMBL/GenBank/DDBJ databases">
        <title>The complete genome of Hippea maritima DSM 10411.</title>
        <authorList>
            <consortium name="US DOE Joint Genome Institute (JGI-PGF)"/>
            <person name="Lucas S."/>
            <person name="Copeland A."/>
            <person name="Lapidus A."/>
            <person name="Bruce D."/>
            <person name="Goodwin L."/>
            <person name="Pitluck S."/>
            <person name="Peters L."/>
            <person name="Kyrpides N."/>
            <person name="Mavromatis K."/>
            <person name="Pagani I."/>
            <person name="Ivanova N."/>
            <person name="Mikhailova N."/>
            <person name="Lu M."/>
            <person name="Detter J.C."/>
            <person name="Tapia R."/>
            <person name="Han C."/>
            <person name="Land M."/>
            <person name="Hauser L."/>
            <person name="Markowitz V."/>
            <person name="Cheng J.-F."/>
            <person name="Hugenholtz P."/>
            <person name="Woyke T."/>
            <person name="Wu D."/>
            <person name="Spring S."/>
            <person name="Schroeder M."/>
            <person name="Brambilla E."/>
            <person name="Klenk H.-P."/>
            <person name="Eisen J.A."/>
        </authorList>
    </citation>
    <scope>NUCLEOTIDE SEQUENCE [LARGE SCALE GENOMIC DNA]</scope>
    <source>
        <strain evidence="10">ATCC 700847 / DSM 10411 / MH2</strain>
    </source>
</reference>
<dbReference type="OrthoDB" id="9791237at2"/>
<dbReference type="InParanoid" id="F2LXB9"/>
<dbReference type="CDD" id="cd11386">
    <property type="entry name" value="MCP_signal"/>
    <property type="match status" value="1"/>
</dbReference>
<evidence type="ECO:0000256" key="1">
    <source>
        <dbReference type="ARBA" id="ARBA00004429"/>
    </source>
</evidence>
<dbReference type="eggNOG" id="COG0840">
    <property type="taxonomic scope" value="Bacteria"/>
</dbReference>
<evidence type="ECO:0000313" key="10">
    <source>
        <dbReference type="Proteomes" id="UP000008139"/>
    </source>
</evidence>
<feature type="coiled-coil region" evidence="6">
    <location>
        <begin position="45"/>
        <end position="72"/>
    </location>
</feature>
<proteinExistence type="inferred from homology"/>
<dbReference type="InterPro" id="IPR000727">
    <property type="entry name" value="T_SNARE_dom"/>
</dbReference>
<dbReference type="KEGG" id="hmr:Hipma_1274"/>
<dbReference type="Pfam" id="PF00015">
    <property type="entry name" value="MCPsignal"/>
    <property type="match status" value="1"/>
</dbReference>
<dbReference type="PANTHER" id="PTHR32089:SF112">
    <property type="entry name" value="LYSOZYME-LIKE PROTEIN-RELATED"/>
    <property type="match status" value="1"/>
</dbReference>
<name>F2LXB9_HIPMA</name>
<protein>
    <submittedName>
        <fullName evidence="9">Methyl-accepting chemotaxis sensory transducer</fullName>
    </submittedName>
</protein>
<keyword evidence="10" id="KW-1185">Reference proteome</keyword>
<dbReference type="GO" id="GO:0005886">
    <property type="term" value="C:plasma membrane"/>
    <property type="evidence" value="ECO:0007669"/>
    <property type="project" value="UniProtKB-SubCell"/>
</dbReference>
<dbReference type="PROSITE" id="PS50111">
    <property type="entry name" value="CHEMOTAXIS_TRANSDUC_2"/>
    <property type="match status" value="1"/>
</dbReference>
<dbReference type="PANTHER" id="PTHR32089">
    <property type="entry name" value="METHYL-ACCEPTING CHEMOTAXIS PROTEIN MCPB"/>
    <property type="match status" value="1"/>
</dbReference>
<dbReference type="GO" id="GO:0007165">
    <property type="term" value="P:signal transduction"/>
    <property type="evidence" value="ECO:0007669"/>
    <property type="project" value="UniProtKB-KW"/>
</dbReference>
<evidence type="ECO:0000256" key="6">
    <source>
        <dbReference type="SAM" id="Coils"/>
    </source>
</evidence>
<comment type="similarity">
    <text evidence="4">Belongs to the methyl-accepting chemotaxis (MCP) protein family.</text>
</comment>
<keyword evidence="2" id="KW-1003">Cell membrane</keyword>
<evidence type="ECO:0000256" key="2">
    <source>
        <dbReference type="ARBA" id="ARBA00022519"/>
    </source>
</evidence>
<dbReference type="SMART" id="SM00283">
    <property type="entry name" value="MA"/>
    <property type="match status" value="1"/>
</dbReference>
<dbReference type="SUPFAM" id="SSF58104">
    <property type="entry name" value="Methyl-accepting chemotaxis protein (MCP) signaling domain"/>
    <property type="match status" value="1"/>
</dbReference>
<gene>
    <name evidence="9" type="ordered locus">Hipma_1274</name>
</gene>
<sequence length="422" mass="47049">MEAEGMEEIKTTMEEIKDSISGVSRNITNTSEFMQKVNDLAKTGADKAELAIDKIEDIAKEAQRNADMMKDLGSSSEEIGKIVEVINEITDQTALLSLNAAIEAARAGEAGRGFAVVADEIRKLADKTAHSTEQIRQIVMKTQGETQKTIDATQTLIEKVDEGKELIRTASDSLIEIANGVSEASKMIEDVAAAAEEQSSAVDMIAERVEKMAEDVAKSANRIESIKENTYKISKTAEELFTFMVQFKTGSYIDKVYSILLAAKEEIEDTFKKSVENGIISPSDLWDRNYIPVPNTNPQKYKTRFTDFAKKYIQPIEDKYLQMDPNFKFVVLVDNNGYLPAHNTIYDKPLTGDYEKDLVGNRSMRIFNDPTGLAAARNTNPVLLQTYMRDTGVVMNDISTPIYFEGKHWGGLRIGFIWNEGN</sequence>
<dbReference type="STRING" id="760142.Hipma_1274"/>
<comment type="subcellular location">
    <subcellularLocation>
        <location evidence="1">Cell inner membrane</location>
        <topology evidence="1">Multi-pass membrane protein</topology>
    </subcellularLocation>
</comment>
<keyword evidence="6" id="KW-0175">Coiled coil</keyword>
<keyword evidence="3 5" id="KW-0807">Transducer</keyword>
<evidence type="ECO:0000256" key="4">
    <source>
        <dbReference type="ARBA" id="ARBA00029447"/>
    </source>
</evidence>
<keyword evidence="2" id="KW-0472">Membrane</keyword>
<evidence type="ECO:0000259" key="7">
    <source>
        <dbReference type="PROSITE" id="PS50111"/>
    </source>
</evidence>
<dbReference type="GO" id="GO:0006935">
    <property type="term" value="P:chemotaxis"/>
    <property type="evidence" value="ECO:0007669"/>
    <property type="project" value="InterPro"/>
</dbReference>
<reference evidence="9 10" key="1">
    <citation type="journal article" date="2011" name="Stand. Genomic Sci.">
        <title>Complete genome sequence of the thermophilic sulfur-reducer Hippea maritima type strain (MH(2)).</title>
        <authorList>
            <person name="Huntemann M."/>
            <person name="Lu M."/>
            <person name="Nolan M."/>
            <person name="Lapidus A."/>
            <person name="Lucas S."/>
            <person name="Hammon N."/>
            <person name="Deshpande S."/>
            <person name="Cheng J.F."/>
            <person name="Tapia R."/>
            <person name="Han C."/>
            <person name="Goodwin L."/>
            <person name="Pitluck S."/>
            <person name="Liolios K."/>
            <person name="Pagani I."/>
            <person name="Ivanova N."/>
            <person name="Ovchinikova G."/>
            <person name="Pati A."/>
            <person name="Chen A."/>
            <person name="Palaniappan K."/>
            <person name="Land M."/>
            <person name="Hauser L."/>
            <person name="Jeffries C.D."/>
            <person name="Detter J.C."/>
            <person name="Brambilla E.M."/>
            <person name="Rohde M."/>
            <person name="Spring S."/>
            <person name="Goker M."/>
            <person name="Woyke T."/>
            <person name="Bristow J."/>
            <person name="Eisen J.A."/>
            <person name="Markowitz V."/>
            <person name="Hugenholtz P."/>
            <person name="Kyrpides N.C."/>
            <person name="Klenk H.P."/>
            <person name="Mavromatis K."/>
        </authorList>
    </citation>
    <scope>NUCLEOTIDE SEQUENCE [LARGE SCALE GENOMIC DNA]</scope>
    <source>
        <strain evidence="10">ATCC 700847 / DSM 10411 / MH2</strain>
    </source>
</reference>
<feature type="domain" description="Methyl-accepting transducer" evidence="7">
    <location>
        <begin position="1"/>
        <end position="213"/>
    </location>
</feature>
<dbReference type="Proteomes" id="UP000008139">
    <property type="component" value="Chromosome"/>
</dbReference>
<dbReference type="PROSITE" id="PS50192">
    <property type="entry name" value="T_SNARE"/>
    <property type="match status" value="1"/>
</dbReference>
<evidence type="ECO:0000256" key="5">
    <source>
        <dbReference type="PROSITE-ProRule" id="PRU00284"/>
    </source>
</evidence>
<accession>F2LXB9</accession>
<dbReference type="RefSeq" id="WP_013682265.1">
    <property type="nucleotide sequence ID" value="NC_015318.1"/>
</dbReference>
<dbReference type="InterPro" id="IPR004090">
    <property type="entry name" value="Chemotax_Me-accpt_rcpt"/>
</dbReference>
<evidence type="ECO:0000256" key="3">
    <source>
        <dbReference type="ARBA" id="ARBA00023224"/>
    </source>
</evidence>
<dbReference type="PRINTS" id="PR00260">
    <property type="entry name" value="CHEMTRNSDUCR"/>
</dbReference>
<evidence type="ECO:0000259" key="8">
    <source>
        <dbReference type="PROSITE" id="PS50192"/>
    </source>
</evidence>
<dbReference type="HOGENOM" id="CLU_000445_107_32_7"/>